<feature type="region of interest" description="Disordered" evidence="3">
    <location>
        <begin position="40"/>
        <end position="114"/>
    </location>
</feature>
<comment type="similarity">
    <text evidence="1">Belongs to the UPF0229 family.</text>
</comment>
<dbReference type="NCBIfam" id="NF003708">
    <property type="entry name" value="PRK05325.1-3"/>
    <property type="match status" value="1"/>
</dbReference>
<protein>
    <recommendedName>
        <fullName evidence="1">UPF0229 protein FJU11_01070</fullName>
    </recommendedName>
</protein>
<evidence type="ECO:0000256" key="2">
    <source>
        <dbReference type="SAM" id="Coils"/>
    </source>
</evidence>
<evidence type="ECO:0000256" key="1">
    <source>
        <dbReference type="HAMAP-Rule" id="MF_01232"/>
    </source>
</evidence>
<dbReference type="InterPro" id="IPR006698">
    <property type="entry name" value="UPF0229"/>
</dbReference>
<dbReference type="OrthoDB" id="9788289at2"/>
<evidence type="ECO:0000256" key="3">
    <source>
        <dbReference type="SAM" id="MobiDB-lite"/>
    </source>
</evidence>
<reference evidence="4 5" key="1">
    <citation type="submission" date="2019-06" db="EMBL/GenBank/DDBJ databases">
        <authorList>
            <person name="Li M."/>
        </authorList>
    </citation>
    <scope>NUCLEOTIDE SEQUENCE [LARGE SCALE GENOMIC DNA]</scope>
    <source>
        <strain evidence="4 5">BGMRC6574</strain>
    </source>
</reference>
<dbReference type="EMBL" id="VHLH01000001">
    <property type="protein sequence ID" value="TPW32844.1"/>
    <property type="molecule type" value="Genomic_DNA"/>
</dbReference>
<feature type="compositionally biased region" description="Gly residues" evidence="3">
    <location>
        <begin position="93"/>
        <end position="109"/>
    </location>
</feature>
<organism evidence="4 5">
    <name type="scientific">Pararhizobium mangrovi</name>
    <dbReference type="NCBI Taxonomy" id="2590452"/>
    <lineage>
        <taxon>Bacteria</taxon>
        <taxon>Pseudomonadati</taxon>
        <taxon>Pseudomonadota</taxon>
        <taxon>Alphaproteobacteria</taxon>
        <taxon>Hyphomicrobiales</taxon>
        <taxon>Rhizobiaceae</taxon>
        <taxon>Rhizobium/Agrobacterium group</taxon>
        <taxon>Pararhizobium</taxon>
    </lineage>
</organism>
<feature type="coiled-coil region" evidence="2">
    <location>
        <begin position="204"/>
        <end position="231"/>
    </location>
</feature>
<comment type="caution">
    <text evidence="4">The sequence shown here is derived from an EMBL/GenBank/DDBJ whole genome shotgun (WGS) entry which is preliminary data.</text>
</comment>
<dbReference type="PANTHER" id="PTHR30510:SF2">
    <property type="entry name" value="UPF0229 PROTEIN YEAH"/>
    <property type="match status" value="1"/>
</dbReference>
<dbReference type="HAMAP" id="MF_01232">
    <property type="entry name" value="UPF0229"/>
    <property type="match status" value="1"/>
</dbReference>
<dbReference type="Proteomes" id="UP000320314">
    <property type="component" value="Unassembled WGS sequence"/>
</dbReference>
<accession>A0A506UHP8</accession>
<sequence>MPNYIDRRLNPKDKSLGNRQRFIRRARDELKRAINEQIRTGRIGDADGKHSVPVPVRGTSEPSFSLDPTSGEHEHVLPGNKQFRPGDKLRKPPGGGGGQGSGGEPGSGGDADDDFRFVLSREEVMDLFFEDLELPHMVKMNLKEAIRYKPRRAGFTTSGSPTNINVARTMKNSFGRRLALNRPKREEIDALVARIAVEEAKPKSEARRRTIAALTEELDRLERRRRRVSYVDPMDIRFNRFEQQPIPNANAVMFCLMDVSGSMGEREKDLAKRFFVLLHMFLSRRYERTDIVFVRHTHEASEVDEETFFYSTRSGGTIVSTALAEMKRIIDERYPFDQWNIYAAQASDGDNSRDDSGRCIAMLDQDIMPLCQYYAYVEIIDRRESDIFRTTENGTALWKAYKQVSEAWETFQMTRIAEPADIYPVFRELFAKDQSVGHG</sequence>
<evidence type="ECO:0000313" key="5">
    <source>
        <dbReference type="Proteomes" id="UP000320314"/>
    </source>
</evidence>
<name>A0A506UHP8_9HYPH</name>
<keyword evidence="2" id="KW-0175">Coiled coil</keyword>
<evidence type="ECO:0000313" key="4">
    <source>
        <dbReference type="EMBL" id="TPW32844.1"/>
    </source>
</evidence>
<dbReference type="Pfam" id="PF04285">
    <property type="entry name" value="DUF444"/>
    <property type="match status" value="1"/>
</dbReference>
<dbReference type="PANTHER" id="PTHR30510">
    <property type="entry name" value="UPF0229 PROTEIN YEAH"/>
    <property type="match status" value="1"/>
</dbReference>
<gene>
    <name evidence="4" type="ORF">FJU11_01070</name>
</gene>
<dbReference type="NCBIfam" id="NF003707">
    <property type="entry name" value="PRK05325.1-2"/>
    <property type="match status" value="1"/>
</dbReference>
<proteinExistence type="inferred from homology"/>
<dbReference type="RefSeq" id="WP_141165147.1">
    <property type="nucleotide sequence ID" value="NZ_VHLH01000001.1"/>
</dbReference>
<dbReference type="AlphaFoldDB" id="A0A506UHP8"/>
<keyword evidence="5" id="KW-1185">Reference proteome</keyword>